<reference evidence="19" key="1">
    <citation type="journal article" date="2018" name="Front. Microbiol.">
        <title>Genome-Based Analysis Reveals the Taxonomy and Diversity of the Family Idiomarinaceae.</title>
        <authorList>
            <person name="Liu Y."/>
            <person name="Lai Q."/>
            <person name="Shao Z."/>
        </authorList>
    </citation>
    <scope>NUCLEOTIDE SEQUENCE [LARGE SCALE GENOMIC DNA]</scope>
    <source>
        <strain evidence="19">SW15</strain>
    </source>
</reference>
<dbReference type="InterPro" id="IPR042097">
    <property type="entry name" value="Aminopeptidase_N-like_N_sf"/>
</dbReference>
<keyword evidence="7" id="KW-0645">Protease</keyword>
<dbReference type="EC" id="3.4.11.2" evidence="4 13"/>
<dbReference type="NCBIfam" id="TIGR02414">
    <property type="entry name" value="pepN_proteo"/>
    <property type="match status" value="1"/>
</dbReference>
<name>A0A432XQ36_9GAMM</name>
<protein>
    <recommendedName>
        <fullName evidence="5 13">Aminopeptidase N</fullName>
        <ecNumber evidence="4 13">3.4.11.2</ecNumber>
    </recommendedName>
</protein>
<dbReference type="Gene3D" id="2.60.40.1840">
    <property type="match status" value="1"/>
</dbReference>
<dbReference type="FunFam" id="2.60.40.1730:FF:000005">
    <property type="entry name" value="Aminopeptidase N"/>
    <property type="match status" value="1"/>
</dbReference>
<dbReference type="Pfam" id="PF11940">
    <property type="entry name" value="DUF3458"/>
    <property type="match status" value="1"/>
</dbReference>
<dbReference type="PANTHER" id="PTHR46322:SF1">
    <property type="entry name" value="PUROMYCIN-SENSITIVE AMINOPEPTIDASE"/>
    <property type="match status" value="1"/>
</dbReference>
<comment type="similarity">
    <text evidence="3">Belongs to the peptidase M1 family.</text>
</comment>
<dbReference type="Gene3D" id="2.60.40.1730">
    <property type="entry name" value="tricorn interacting facor f3 domain"/>
    <property type="match status" value="1"/>
</dbReference>
<comment type="caution">
    <text evidence="18">The sequence shown here is derived from an EMBL/GenBank/DDBJ whole genome shotgun (WGS) entry which is preliminary data.</text>
</comment>
<dbReference type="Pfam" id="PF17900">
    <property type="entry name" value="Peptidase_M1_N"/>
    <property type="match status" value="1"/>
</dbReference>
<evidence type="ECO:0000256" key="6">
    <source>
        <dbReference type="ARBA" id="ARBA00022438"/>
    </source>
</evidence>
<dbReference type="Gene3D" id="1.10.390.10">
    <property type="entry name" value="Neutral Protease Domain 2"/>
    <property type="match status" value="1"/>
</dbReference>
<evidence type="ECO:0000256" key="1">
    <source>
        <dbReference type="ARBA" id="ARBA00000098"/>
    </source>
</evidence>
<dbReference type="FunFam" id="3.30.2010.30:FF:000002">
    <property type="entry name" value="Putative aminopeptidase N"/>
    <property type="match status" value="1"/>
</dbReference>
<evidence type="ECO:0000313" key="18">
    <source>
        <dbReference type="EMBL" id="RUO50827.1"/>
    </source>
</evidence>
<organism evidence="18 19">
    <name type="scientific">Pseudidiomarina aquimaris</name>
    <dbReference type="NCBI Taxonomy" id="641841"/>
    <lineage>
        <taxon>Bacteria</taxon>
        <taxon>Pseudomonadati</taxon>
        <taxon>Pseudomonadota</taxon>
        <taxon>Gammaproteobacteria</taxon>
        <taxon>Alteromonadales</taxon>
        <taxon>Idiomarinaceae</taxon>
        <taxon>Pseudidiomarina</taxon>
    </lineage>
</organism>
<feature type="domain" description="Peptidase M1 alanyl aminopeptidase C-terminal" evidence="16">
    <location>
        <begin position="558"/>
        <end position="873"/>
    </location>
</feature>
<evidence type="ECO:0000256" key="3">
    <source>
        <dbReference type="ARBA" id="ARBA00010136"/>
    </source>
</evidence>
<comment type="cofactor">
    <cofactor evidence="2">
        <name>Zn(2+)</name>
        <dbReference type="ChEBI" id="CHEBI:29105"/>
    </cofactor>
</comment>
<gene>
    <name evidence="18" type="ORF">CWE21_01655</name>
</gene>
<dbReference type="PRINTS" id="PR00756">
    <property type="entry name" value="ALADIPTASE"/>
</dbReference>
<dbReference type="InterPro" id="IPR001930">
    <property type="entry name" value="Peptidase_M1"/>
</dbReference>
<accession>A0A432XQ36</accession>
<keyword evidence="9" id="KW-0378">Hydrolase</keyword>
<evidence type="ECO:0000256" key="8">
    <source>
        <dbReference type="ARBA" id="ARBA00022723"/>
    </source>
</evidence>
<feature type="domain" description="Peptidase M1 alanyl aminopeptidase Ig-like fold" evidence="15">
    <location>
        <begin position="447"/>
        <end position="551"/>
    </location>
</feature>
<dbReference type="OrthoDB" id="100605at2"/>
<evidence type="ECO:0000259" key="16">
    <source>
        <dbReference type="Pfam" id="PF17432"/>
    </source>
</evidence>
<dbReference type="InterPro" id="IPR045357">
    <property type="entry name" value="Aminopeptidase_N-like_N"/>
</dbReference>
<dbReference type="GO" id="GO:0006508">
    <property type="term" value="P:proteolysis"/>
    <property type="evidence" value="ECO:0007669"/>
    <property type="project" value="UniProtKB-UniRule"/>
</dbReference>
<dbReference type="Gene3D" id="3.30.2010.30">
    <property type="match status" value="1"/>
</dbReference>
<evidence type="ECO:0000313" key="19">
    <source>
        <dbReference type="Proteomes" id="UP000286678"/>
    </source>
</evidence>
<comment type="catalytic activity">
    <reaction evidence="1">
        <text>Release of an N-terminal amino acid, Xaa-|-Yaa- from a peptide, amide or arylamide. Xaa is preferably Ala, but may be most amino acids including Pro (slow action). When a terminal hydrophobic residue is followed by a prolyl residue, the two may be released as an intact Xaa-Pro dipeptide.</text>
        <dbReference type="EC" id="3.4.11.2"/>
    </reaction>
</comment>
<dbReference type="CDD" id="cd09600">
    <property type="entry name" value="M1_APN"/>
    <property type="match status" value="1"/>
</dbReference>
<sequence>MTAVTTQKTAKYRSDYRTPVFTIDSIHLDFHLHDTATRVVAVMQVRRLSAGALELDGEHLQLKRVAIDGQPLASTDYEVSATQLRIAQVPDNFELTIETEVNPSENSALEGLYKSGGAYCTQCEAEGFRRITYYLDRPDVLAVFTTTVRADADAYPYLLSNGNLQSKGKTENGEHYATWHDPHPKPAYLFALVAGDFDRLTDHYVTMEGREVLLELFVDKGNLHRADYAMQSLKKAMKWDEERFGLAYDLERYMIVAVDFFNMGAMENKGLNIFNSKYVLADNATATDWDFIHVESVIGHEYFHNWTGNRITCRDWFQLSLKEGLTVFRDQEFSSDLGSRAVHRIDAIRVMRSHQFNEDASPMAHPIRPDKVVEMNNFYTVTVYNKGAEVIRMLHTLLGEGGFQEGMQLYRQRHDGQAVTCEDFVAAMEAANATDLTQFRRWYSQAGTPLVSIREDYDSEQHVLKLTVEQQTPATAGQKDKQPVVIPLLLSLYSPQGERLTVEHEQLQRHESGSELWVCTEASATLELTNIEQKPVIAWLENFSAPVKLERDVDLEVYTTLLAHAEQEVTRWEAAQQMYLHVLLGAVREQTQLVLPTQLADSLRKVLHAPLDDALKALIFTPPSAEELIEYFSENVPLAAIATAVEDLRGQIALALSADFAEIYSGLSADEHDLSAAAMAARAMQNRCLYYLAKAKPEDYAAKVLTQAAQGQSMTLQQAALEFAVHLQLPDYQRALAEFASQWQATPLVMDKWFAAQASAPHAETVERVTELLDHPKFTLRNPNRVYALVATFCRNSISFHRADGQGYQFVLGIIKQLNTLNPQVASRLITPFLQWRRFDSKRQQMLKDCLIELQGIDNLASDLAEKVESALAQ</sequence>
<dbReference type="InterPro" id="IPR038438">
    <property type="entry name" value="PepN_Ig-like_sf"/>
</dbReference>
<dbReference type="AlphaFoldDB" id="A0A432XQ36"/>
<dbReference type="Pfam" id="PF01433">
    <property type="entry name" value="Peptidase_M1"/>
    <property type="match status" value="1"/>
</dbReference>
<evidence type="ECO:0000259" key="17">
    <source>
        <dbReference type="Pfam" id="PF17900"/>
    </source>
</evidence>
<evidence type="ECO:0000256" key="10">
    <source>
        <dbReference type="ARBA" id="ARBA00022833"/>
    </source>
</evidence>
<evidence type="ECO:0000256" key="11">
    <source>
        <dbReference type="ARBA" id="ARBA00023049"/>
    </source>
</evidence>
<comment type="function">
    <text evidence="12">Aminopeptidase N is involved in the degradation of intracellular peptides generated by protein breakdown during normal growth as well as in response to nutrient starvation.</text>
</comment>
<dbReference type="PANTHER" id="PTHR46322">
    <property type="entry name" value="PUROMYCIN-SENSITIVE AMINOPEPTIDASE"/>
    <property type="match status" value="1"/>
</dbReference>
<dbReference type="GO" id="GO:0008237">
    <property type="term" value="F:metallopeptidase activity"/>
    <property type="evidence" value="ECO:0007669"/>
    <property type="project" value="UniProtKB-UniRule"/>
</dbReference>
<keyword evidence="10" id="KW-0862">Zinc</keyword>
<keyword evidence="6 18" id="KW-0031">Aminopeptidase</keyword>
<dbReference type="InterPro" id="IPR012779">
    <property type="entry name" value="Peptidase_M1_pepN"/>
</dbReference>
<dbReference type="InterPro" id="IPR014782">
    <property type="entry name" value="Peptidase_M1_dom"/>
</dbReference>
<dbReference type="Proteomes" id="UP000286678">
    <property type="component" value="Unassembled WGS sequence"/>
</dbReference>
<evidence type="ECO:0000256" key="7">
    <source>
        <dbReference type="ARBA" id="ARBA00022670"/>
    </source>
</evidence>
<dbReference type="EMBL" id="PIPT01000001">
    <property type="protein sequence ID" value="RUO50827.1"/>
    <property type="molecule type" value="Genomic_DNA"/>
</dbReference>
<evidence type="ECO:0000256" key="4">
    <source>
        <dbReference type="ARBA" id="ARBA00012564"/>
    </source>
</evidence>
<feature type="domain" description="Aminopeptidase N-like N-terminal" evidence="17">
    <location>
        <begin position="86"/>
        <end position="189"/>
    </location>
</feature>
<evidence type="ECO:0000256" key="12">
    <source>
        <dbReference type="ARBA" id="ARBA00059739"/>
    </source>
</evidence>
<feature type="domain" description="Peptidase M1 membrane alanine aminopeptidase" evidence="14">
    <location>
        <begin position="228"/>
        <end position="442"/>
    </location>
</feature>
<dbReference type="InterPro" id="IPR027268">
    <property type="entry name" value="Peptidase_M4/M1_CTD_sf"/>
</dbReference>
<evidence type="ECO:0000256" key="5">
    <source>
        <dbReference type="ARBA" id="ARBA00015611"/>
    </source>
</evidence>
<dbReference type="Gene3D" id="1.25.50.10">
    <property type="entry name" value="Peptidase M1, alanyl aminopeptidase, C-terminal domain"/>
    <property type="match status" value="1"/>
</dbReference>
<evidence type="ECO:0000256" key="9">
    <source>
        <dbReference type="ARBA" id="ARBA00022801"/>
    </source>
</evidence>
<dbReference type="SUPFAM" id="SSF63737">
    <property type="entry name" value="Leukotriene A4 hydrolase N-terminal domain"/>
    <property type="match status" value="1"/>
</dbReference>
<dbReference type="RefSeq" id="WP_126832518.1">
    <property type="nucleotide sequence ID" value="NZ_PIPT01000001.1"/>
</dbReference>
<evidence type="ECO:0000256" key="13">
    <source>
        <dbReference type="NCBIfam" id="TIGR02414"/>
    </source>
</evidence>
<keyword evidence="11" id="KW-0482">Metalloprotease</keyword>
<dbReference type="FunFam" id="1.10.390.10:FF:000002">
    <property type="entry name" value="Aminopeptidase N"/>
    <property type="match status" value="1"/>
</dbReference>
<keyword evidence="8" id="KW-0479">Metal-binding</keyword>
<evidence type="ECO:0000259" key="15">
    <source>
        <dbReference type="Pfam" id="PF11940"/>
    </source>
</evidence>
<dbReference type="GO" id="GO:0016285">
    <property type="term" value="F:alanyl aminopeptidase activity"/>
    <property type="evidence" value="ECO:0007669"/>
    <property type="project" value="UniProtKB-EC"/>
</dbReference>
<evidence type="ECO:0000259" key="14">
    <source>
        <dbReference type="Pfam" id="PF01433"/>
    </source>
</evidence>
<dbReference type="Pfam" id="PF17432">
    <property type="entry name" value="DUF3458_C"/>
    <property type="match status" value="1"/>
</dbReference>
<dbReference type="InterPro" id="IPR037144">
    <property type="entry name" value="Peptidase_M1_pepN_C_sf"/>
</dbReference>
<evidence type="ECO:0000256" key="2">
    <source>
        <dbReference type="ARBA" id="ARBA00001947"/>
    </source>
</evidence>
<dbReference type="InterPro" id="IPR035414">
    <property type="entry name" value="Peptidase_M1_pepN_Ig-like"/>
</dbReference>
<proteinExistence type="inferred from homology"/>
<keyword evidence="19" id="KW-1185">Reference proteome</keyword>
<dbReference type="SUPFAM" id="SSF55486">
    <property type="entry name" value="Metalloproteases ('zincins'), catalytic domain"/>
    <property type="match status" value="1"/>
</dbReference>
<dbReference type="InterPro" id="IPR024601">
    <property type="entry name" value="Peptidase_M1_pepN_C"/>
</dbReference>
<dbReference type="GO" id="GO:0008270">
    <property type="term" value="F:zinc ion binding"/>
    <property type="evidence" value="ECO:0007669"/>
    <property type="project" value="InterPro"/>
</dbReference>